<evidence type="ECO:0000259" key="7">
    <source>
        <dbReference type="Pfam" id="PF14436"/>
    </source>
</evidence>
<evidence type="ECO:0000313" key="9">
    <source>
        <dbReference type="Proteomes" id="UP000501366"/>
    </source>
</evidence>
<feature type="domain" description="Bacterial EndoU nuclease" evidence="7">
    <location>
        <begin position="987"/>
        <end position="1105"/>
    </location>
</feature>
<protein>
    <submittedName>
        <fullName evidence="8">Uncharacterized protein</fullName>
    </submittedName>
</protein>
<dbReference type="AlphaFoldDB" id="A0A6G8JFL0"/>
<keyword evidence="2" id="KW-0800">Toxin</keyword>
<gene>
    <name evidence="8" type="ORF">A4G16_00450</name>
</gene>
<evidence type="ECO:0000313" key="8">
    <source>
        <dbReference type="EMBL" id="QIM65955.1"/>
    </source>
</evidence>
<organism evidence="8 9">
    <name type="scientific">Mannheimia granulomatis</name>
    <dbReference type="NCBI Taxonomy" id="85402"/>
    <lineage>
        <taxon>Bacteria</taxon>
        <taxon>Pseudomonadati</taxon>
        <taxon>Pseudomonadota</taxon>
        <taxon>Gammaproteobacteria</taxon>
        <taxon>Pasteurellales</taxon>
        <taxon>Pasteurellaceae</taxon>
        <taxon>Mannheimia</taxon>
    </lineage>
</organism>
<evidence type="ECO:0000259" key="6">
    <source>
        <dbReference type="Pfam" id="PF04829"/>
    </source>
</evidence>
<reference evidence="8 9" key="1">
    <citation type="submission" date="2016-03" db="EMBL/GenBank/DDBJ databases">
        <authorList>
            <person name="Bojesen A.M."/>
            <person name="Planet P."/>
            <person name="Hansen M.J."/>
        </authorList>
    </citation>
    <scope>NUCLEOTIDE SEQUENCE [LARGE SCALE GENOMIC DNA]</scope>
    <source>
        <strain evidence="8 9">B 234/94</strain>
    </source>
</reference>
<dbReference type="Pfam" id="PF04829">
    <property type="entry name" value="PT-VENN"/>
    <property type="match status" value="1"/>
</dbReference>
<dbReference type="KEGG" id="mgra:A4G16_00450"/>
<dbReference type="InterPro" id="IPR006914">
    <property type="entry name" value="VENN_dom"/>
</dbReference>
<dbReference type="Proteomes" id="UP000501366">
    <property type="component" value="Chromosome"/>
</dbReference>
<evidence type="ECO:0000256" key="1">
    <source>
        <dbReference type="ARBA" id="ARBA00004219"/>
    </source>
</evidence>
<dbReference type="Pfam" id="PF13332">
    <property type="entry name" value="Fil_haemagg_2"/>
    <property type="match status" value="1"/>
</dbReference>
<dbReference type="EMBL" id="CP015030">
    <property type="protein sequence ID" value="QIM65955.1"/>
    <property type="molecule type" value="Genomic_DNA"/>
</dbReference>
<feature type="compositionally biased region" description="Low complexity" evidence="5">
    <location>
        <begin position="208"/>
        <end position="225"/>
    </location>
</feature>
<proteinExistence type="predicted"/>
<dbReference type="InterPro" id="IPR029501">
    <property type="entry name" value="EndoU_bac"/>
</dbReference>
<comment type="subcellular location">
    <subcellularLocation>
        <location evidence="1">Target cell</location>
        <location evidence="1">Target cell cytoplasm</location>
    </subcellularLocation>
</comment>
<dbReference type="RefSeq" id="WP_165888224.1">
    <property type="nucleotide sequence ID" value="NZ_CP015030.1"/>
</dbReference>
<evidence type="ECO:0000256" key="2">
    <source>
        <dbReference type="ARBA" id="ARBA00022656"/>
    </source>
</evidence>
<keyword evidence="4" id="KW-0843">Virulence</keyword>
<evidence type="ECO:0000256" key="4">
    <source>
        <dbReference type="ARBA" id="ARBA00023026"/>
    </source>
</evidence>
<dbReference type="GO" id="GO:0004519">
    <property type="term" value="F:endonuclease activity"/>
    <property type="evidence" value="ECO:0007669"/>
    <property type="project" value="InterPro"/>
</dbReference>
<accession>A0A6G8JFL0</accession>
<dbReference type="GO" id="GO:0090729">
    <property type="term" value="F:toxin activity"/>
    <property type="evidence" value="ECO:0007669"/>
    <property type="project" value="UniProtKB-KW"/>
</dbReference>
<evidence type="ECO:0000256" key="5">
    <source>
        <dbReference type="SAM" id="MobiDB-lite"/>
    </source>
</evidence>
<dbReference type="InterPro" id="IPR025157">
    <property type="entry name" value="Hemagglutinin_rpt"/>
</dbReference>
<sequence>MLQAVNYLIIKGGNNVTIQNAVNRFKTTSVREKTKSGVFSGCGIGITFGKRSEKHEHETEGWRGSEARSTLGSLSGNITVSAGNHVHLAGVDAVASKELGKQILVEGKSTYIGASEDSLSSKERHEKKQSGLTVSFSSAVTDGVMVAKQALSRSGEVKDERLSQLLKVKAANEVYETAQKAAKVVDALKSNGDTAEKLANSDAKLSVSVGSSKSVSTSHTQQTTHKGSELEAGKVLVRATDGDNTIAGSKINATRTELEGNNVNLLATTDSQSNRSDNKSSSWSVGAFLGKSQGANGFGLEGALNVGKGHSNSDSKVQNRTEINSDSLSIKAKETTTVKGATANINHLTLETKNLHIESVQDTENYHSKQTQGGVSGAVALIGEGASASAQFSQNKAKVDYAQVTQQSGFNIKTSSNIKVVENTHLKGGIINAEGDKQNHQMTTGTLTTETIENRSDVKVSTISAGASTDMSKMATSAVGSALSALGNMNESERSQTKAAISSNINLTITDSEKQKALTGKTAQETLQSLNRDTEHANQAVKKADLVAIQEKQETAQVIGELSQSWTSRLVQPHLEEANKKRQEAKEIEKSNPEKSAQLKAEAKAIEAEYGLGSNLQMGIRAATAALQGLATGNANQAAVGALSPYANKLIKEQTTNADGTVNTEANLMAHAVLGAVEAHITGNNAAAGAVGAFTAEAAAPYLMQALYHTDKAENLTDSQKQNIANLSQIAAGLAGGVTGDGTADLISGAEIGKRAVENNYLSADKAKERFEIENRIKLGIATEEDLARKQVLDTEDIVNDQKVITACKSDITSDGCQNAVSEALSTQQGYHKGYPNETWRNYSDILASDYHKFNELLYDKTGVALDFEQRAKLVAKGKGISIEEARTQLKYLDRYHMVMGGLATFVGAKHLPNSAALKTQLEVKPKLKTEGDKPDYRTDVGSLGVNNSKYNKDLNESINNRNPEHYINEQASKRVNTVTAPIDFDGHIINGEVKGKRVTGGHSALGNVRVDEVLETYPNGVYQAKISVLNPNTGEYKAKTNGKGESTMFPRNWTADRIKVEVQHAYDNRHEFINTHGQRQWRGETISGVKVEGFLDEKVTVYPLKGQ</sequence>
<name>A0A6G8JFL0_9PAST</name>
<dbReference type="Pfam" id="PF14436">
    <property type="entry name" value="EndoU_bacteria"/>
    <property type="match status" value="1"/>
</dbReference>
<feature type="region of interest" description="Disordered" evidence="5">
    <location>
        <begin position="208"/>
        <end position="232"/>
    </location>
</feature>
<keyword evidence="3" id="KW-1266">Target cell cytoplasm</keyword>
<feature type="domain" description="VENN motif-containing" evidence="6">
    <location>
        <begin position="714"/>
        <end position="763"/>
    </location>
</feature>
<evidence type="ECO:0000256" key="3">
    <source>
        <dbReference type="ARBA" id="ARBA00022913"/>
    </source>
</evidence>